<protein>
    <submittedName>
        <fullName evidence="2">Uncharacterized protein</fullName>
    </submittedName>
</protein>
<sequence length="123" mass="14388">MEQFSDHTSSSCLECSLFEDNIYMSAVTSVFLSAIFLLFSFVKKTFIKAAIEFLLLISLWTFWNYSVFVDRESSWSTYDFKSELHYTLSLSSLPAIILGCICILVLHYKEIKARWIVYKKHKL</sequence>
<evidence type="ECO:0000313" key="3">
    <source>
        <dbReference type="Proteomes" id="UP001184861"/>
    </source>
</evidence>
<keyword evidence="1" id="KW-1133">Transmembrane helix</keyword>
<gene>
    <name evidence="2" type="ORF">J2787_003396</name>
</gene>
<proteinExistence type="predicted"/>
<organism evidence="2 3">
    <name type="scientific">Chryseobacterium rhizosphaerae</name>
    <dbReference type="NCBI Taxonomy" id="395937"/>
    <lineage>
        <taxon>Bacteria</taxon>
        <taxon>Pseudomonadati</taxon>
        <taxon>Bacteroidota</taxon>
        <taxon>Flavobacteriia</taxon>
        <taxon>Flavobacteriales</taxon>
        <taxon>Weeksellaceae</taxon>
        <taxon>Chryseobacterium group</taxon>
        <taxon>Chryseobacterium</taxon>
    </lineage>
</organism>
<keyword evidence="1" id="KW-0812">Transmembrane</keyword>
<feature type="transmembrane region" description="Helical" evidence="1">
    <location>
        <begin position="22"/>
        <end position="42"/>
    </location>
</feature>
<dbReference type="EMBL" id="JAVDQY010000004">
    <property type="protein sequence ID" value="MDR6527977.1"/>
    <property type="molecule type" value="Genomic_DNA"/>
</dbReference>
<keyword evidence="1" id="KW-0472">Membrane</keyword>
<evidence type="ECO:0000256" key="1">
    <source>
        <dbReference type="SAM" id="Phobius"/>
    </source>
</evidence>
<name>A0AAE3YCF3_9FLAO</name>
<comment type="caution">
    <text evidence="2">The sequence shown here is derived from an EMBL/GenBank/DDBJ whole genome shotgun (WGS) entry which is preliminary data.</text>
</comment>
<evidence type="ECO:0000313" key="2">
    <source>
        <dbReference type="EMBL" id="MDR6527977.1"/>
    </source>
</evidence>
<accession>A0AAE3YCF3</accession>
<feature type="transmembrane region" description="Helical" evidence="1">
    <location>
        <begin position="86"/>
        <end position="106"/>
    </location>
</feature>
<dbReference type="Proteomes" id="UP001184861">
    <property type="component" value="Unassembled WGS sequence"/>
</dbReference>
<dbReference type="RefSeq" id="WP_309947303.1">
    <property type="nucleotide sequence ID" value="NZ_JAVDQY010000004.1"/>
</dbReference>
<feature type="transmembrane region" description="Helical" evidence="1">
    <location>
        <begin position="49"/>
        <end position="66"/>
    </location>
</feature>
<reference evidence="2" key="1">
    <citation type="submission" date="2023-07" db="EMBL/GenBank/DDBJ databases">
        <title>Sorghum-associated microbial communities from plants grown in Nebraska, USA.</title>
        <authorList>
            <person name="Schachtman D."/>
        </authorList>
    </citation>
    <scope>NUCLEOTIDE SEQUENCE</scope>
    <source>
        <strain evidence="2">DS2360</strain>
    </source>
</reference>
<dbReference type="AlphaFoldDB" id="A0AAE3YCF3"/>